<dbReference type="Pfam" id="PF00104">
    <property type="entry name" value="Hormone_recep"/>
    <property type="match status" value="1"/>
</dbReference>
<dbReference type="PANTHER" id="PTHR24083">
    <property type="entry name" value="NUCLEAR HORMONE RECEPTOR"/>
    <property type="match status" value="1"/>
</dbReference>
<protein>
    <recommendedName>
        <fullName evidence="4">NR LBD domain-containing protein</fullName>
    </recommendedName>
</protein>
<evidence type="ECO:0000259" key="4">
    <source>
        <dbReference type="PROSITE" id="PS51843"/>
    </source>
</evidence>
<evidence type="ECO:0000256" key="2">
    <source>
        <dbReference type="ARBA" id="ARBA00023163"/>
    </source>
</evidence>
<evidence type="ECO:0000313" key="6">
    <source>
        <dbReference type="Proteomes" id="UP001432027"/>
    </source>
</evidence>
<feature type="non-terminal residue" evidence="5">
    <location>
        <position position="1"/>
    </location>
</feature>
<sequence length="182" mass="21024">LVHLIEWAKTLNFFRLIDIADQRELICFSAIQILNVTHSFFSYSKGSSRITFPDGKFSVWSPREAGQDIIEHMIKLEMDRTEYLLLKSLVVCNHSCETISDFARTVIVKEREMFSKVLFDHCMKRNGRARGPARFGEIIALESIMMQNAWKAKHLQALLVSLNLRPTKVVIWDEVCGVNHLL</sequence>
<organism evidence="5 6">
    <name type="scientific">Pristionchus entomophagus</name>
    <dbReference type="NCBI Taxonomy" id="358040"/>
    <lineage>
        <taxon>Eukaryota</taxon>
        <taxon>Metazoa</taxon>
        <taxon>Ecdysozoa</taxon>
        <taxon>Nematoda</taxon>
        <taxon>Chromadorea</taxon>
        <taxon>Rhabditida</taxon>
        <taxon>Rhabditina</taxon>
        <taxon>Diplogasteromorpha</taxon>
        <taxon>Diplogasteroidea</taxon>
        <taxon>Neodiplogasteridae</taxon>
        <taxon>Pristionchus</taxon>
    </lineage>
</organism>
<evidence type="ECO:0000313" key="5">
    <source>
        <dbReference type="EMBL" id="GMS81756.1"/>
    </source>
</evidence>
<evidence type="ECO:0000256" key="1">
    <source>
        <dbReference type="ARBA" id="ARBA00023015"/>
    </source>
</evidence>
<dbReference type="EMBL" id="BTSX01000001">
    <property type="protein sequence ID" value="GMS81756.1"/>
    <property type="molecule type" value="Genomic_DNA"/>
</dbReference>
<gene>
    <name evidence="5" type="ORF">PENTCL1PPCAC_3931</name>
</gene>
<dbReference type="InterPro" id="IPR000536">
    <property type="entry name" value="Nucl_hrmn_rcpt_lig-bd"/>
</dbReference>
<comment type="caution">
    <text evidence="5">The sequence shown here is derived from an EMBL/GenBank/DDBJ whole genome shotgun (WGS) entry which is preliminary data.</text>
</comment>
<dbReference type="Proteomes" id="UP001432027">
    <property type="component" value="Unassembled WGS sequence"/>
</dbReference>
<dbReference type="AlphaFoldDB" id="A0AAV5SQ94"/>
<keyword evidence="6" id="KW-1185">Reference proteome</keyword>
<dbReference type="SMART" id="SM00430">
    <property type="entry name" value="HOLI"/>
    <property type="match status" value="1"/>
</dbReference>
<evidence type="ECO:0000256" key="3">
    <source>
        <dbReference type="ARBA" id="ARBA00023170"/>
    </source>
</evidence>
<feature type="domain" description="NR LBD" evidence="4">
    <location>
        <begin position="1"/>
        <end position="178"/>
    </location>
</feature>
<dbReference type="InterPro" id="IPR050274">
    <property type="entry name" value="Nuclear_hormone_rcpt_NR2"/>
</dbReference>
<keyword evidence="2" id="KW-0804">Transcription</keyword>
<reference evidence="5" key="1">
    <citation type="submission" date="2023-10" db="EMBL/GenBank/DDBJ databases">
        <title>Genome assembly of Pristionchus species.</title>
        <authorList>
            <person name="Yoshida K."/>
            <person name="Sommer R.J."/>
        </authorList>
    </citation>
    <scope>NUCLEOTIDE SEQUENCE</scope>
    <source>
        <strain evidence="5">RS0144</strain>
    </source>
</reference>
<accession>A0AAV5SQ94</accession>
<dbReference type="InterPro" id="IPR035500">
    <property type="entry name" value="NHR-like_dom_sf"/>
</dbReference>
<dbReference type="PROSITE" id="PS51843">
    <property type="entry name" value="NR_LBD"/>
    <property type="match status" value="1"/>
</dbReference>
<dbReference type="Gene3D" id="1.10.565.10">
    <property type="entry name" value="Retinoid X Receptor"/>
    <property type="match status" value="1"/>
</dbReference>
<dbReference type="SUPFAM" id="SSF48508">
    <property type="entry name" value="Nuclear receptor ligand-binding domain"/>
    <property type="match status" value="1"/>
</dbReference>
<name>A0AAV5SQ94_9BILA</name>
<proteinExistence type="predicted"/>
<keyword evidence="1" id="KW-0805">Transcription regulation</keyword>
<keyword evidence="3" id="KW-0675">Receptor</keyword>